<keyword evidence="2 4" id="KW-0862">Zinc</keyword>
<proteinExistence type="inferred from homology"/>
<keyword evidence="3" id="KW-0560">Oxidoreductase</keyword>
<comment type="similarity">
    <text evidence="4">Belongs to the zinc-containing alcohol dehydrogenase family.</text>
</comment>
<feature type="domain" description="Alcohol dehydrogenase-like C-terminal" evidence="5">
    <location>
        <begin position="182"/>
        <end position="304"/>
    </location>
</feature>
<reference evidence="7 8" key="1">
    <citation type="submission" date="2020-02" db="EMBL/GenBank/DDBJ databases">
        <authorList>
            <person name="Kociolek L.K."/>
            <person name="Ozer E.A."/>
        </authorList>
    </citation>
    <scope>NUCLEOTIDE SEQUENCE [LARGE SCALE GENOMIC DNA]</scope>
    <source>
        <strain evidence="7 8">ATCC 14501</strain>
    </source>
</reference>
<dbReference type="EMBL" id="CP048838">
    <property type="protein sequence ID" value="QJA05065.1"/>
    <property type="molecule type" value="Genomic_DNA"/>
</dbReference>
<sequence>MEKEMRCAVFTKQRTVELQHFPIPEVEDDKILVRIEACGICTWEQRVFTGRIPAKYPLIGGHEAAGRIAAVGKAVRGDWSIGQRVIVGVTLPCRSCYYCKQHEEQSCLNFNTDQILSGQPYPGTGGFSEYMMAVPYSIFPYEHITPQEACICEPVSCVLHSVETVDPQFGDTCVIIGAGIMGLLHVQLCVKKGCLVIVTDMDEERLKLAKTMGAQYTINPHREHAEKRILELTHSRKAQVVFDTTPAAAVVEEACRYVGNTGKLMIYSGIYPNKPVQLDAHWIHKGSIQILGTANSNDRDFMRAAVMISEGILDVKPFISNVFAVENAQQALESSCQGNTFRNIITFDEQS</sequence>
<dbReference type="InterPro" id="IPR002328">
    <property type="entry name" value="ADH_Zn_CS"/>
</dbReference>
<dbReference type="SUPFAM" id="SSF50129">
    <property type="entry name" value="GroES-like"/>
    <property type="match status" value="1"/>
</dbReference>
<dbReference type="PANTHER" id="PTHR43401:SF2">
    <property type="entry name" value="L-THREONINE 3-DEHYDROGENASE"/>
    <property type="match status" value="1"/>
</dbReference>
<dbReference type="Proteomes" id="UP000503330">
    <property type="component" value="Chromosome"/>
</dbReference>
<protein>
    <submittedName>
        <fullName evidence="7">Alcohol dehydrogenase catalytic domain-containing protein</fullName>
    </submittedName>
</protein>
<dbReference type="SUPFAM" id="SSF51735">
    <property type="entry name" value="NAD(P)-binding Rossmann-fold domains"/>
    <property type="match status" value="1"/>
</dbReference>
<dbReference type="InterPro" id="IPR050129">
    <property type="entry name" value="Zn_alcohol_dh"/>
</dbReference>
<evidence type="ECO:0000259" key="6">
    <source>
        <dbReference type="Pfam" id="PF08240"/>
    </source>
</evidence>
<evidence type="ECO:0000256" key="4">
    <source>
        <dbReference type="RuleBase" id="RU361277"/>
    </source>
</evidence>
<dbReference type="AlphaFoldDB" id="A0AAP9MID2"/>
<dbReference type="GO" id="GO:0008270">
    <property type="term" value="F:zinc ion binding"/>
    <property type="evidence" value="ECO:0007669"/>
    <property type="project" value="InterPro"/>
</dbReference>
<name>A0AAP9MID2_CLOIN</name>
<dbReference type="InterPro" id="IPR011032">
    <property type="entry name" value="GroES-like_sf"/>
</dbReference>
<dbReference type="Gene3D" id="3.90.180.10">
    <property type="entry name" value="Medium-chain alcohol dehydrogenases, catalytic domain"/>
    <property type="match status" value="1"/>
</dbReference>
<keyword evidence="1 4" id="KW-0479">Metal-binding</keyword>
<dbReference type="InterPro" id="IPR036291">
    <property type="entry name" value="NAD(P)-bd_dom_sf"/>
</dbReference>
<evidence type="ECO:0000313" key="7">
    <source>
        <dbReference type="EMBL" id="QJA05065.1"/>
    </source>
</evidence>
<dbReference type="PANTHER" id="PTHR43401">
    <property type="entry name" value="L-THREONINE 3-DEHYDROGENASE"/>
    <property type="match status" value="1"/>
</dbReference>
<evidence type="ECO:0000259" key="5">
    <source>
        <dbReference type="Pfam" id="PF00107"/>
    </source>
</evidence>
<gene>
    <name evidence="7" type="ORF">G4D54_22785</name>
</gene>
<evidence type="ECO:0000256" key="3">
    <source>
        <dbReference type="ARBA" id="ARBA00023002"/>
    </source>
</evidence>
<evidence type="ECO:0000256" key="1">
    <source>
        <dbReference type="ARBA" id="ARBA00022723"/>
    </source>
</evidence>
<dbReference type="Pfam" id="PF08240">
    <property type="entry name" value="ADH_N"/>
    <property type="match status" value="1"/>
</dbReference>
<comment type="cofactor">
    <cofactor evidence="4">
        <name>Zn(2+)</name>
        <dbReference type="ChEBI" id="CHEBI:29105"/>
    </cofactor>
</comment>
<organism evidence="7 8">
    <name type="scientific">Clostridium innocuum</name>
    <dbReference type="NCBI Taxonomy" id="1522"/>
    <lineage>
        <taxon>Bacteria</taxon>
        <taxon>Bacillati</taxon>
        <taxon>Bacillota</taxon>
        <taxon>Clostridia</taxon>
        <taxon>Eubacteriales</taxon>
        <taxon>Clostridiaceae</taxon>
        <taxon>Clostridium</taxon>
    </lineage>
</organism>
<dbReference type="Gene3D" id="3.40.50.720">
    <property type="entry name" value="NAD(P)-binding Rossmann-like Domain"/>
    <property type="match status" value="1"/>
</dbReference>
<dbReference type="Pfam" id="PF00107">
    <property type="entry name" value="ADH_zinc_N"/>
    <property type="match status" value="1"/>
</dbReference>
<accession>A0AAP9MID2</accession>
<dbReference type="InterPro" id="IPR013154">
    <property type="entry name" value="ADH-like_N"/>
</dbReference>
<evidence type="ECO:0000313" key="8">
    <source>
        <dbReference type="Proteomes" id="UP000503330"/>
    </source>
</evidence>
<dbReference type="GeneID" id="61928428"/>
<dbReference type="RefSeq" id="WP_002606617.1">
    <property type="nucleotide sequence ID" value="NZ_BAAACC010000014.1"/>
</dbReference>
<evidence type="ECO:0000256" key="2">
    <source>
        <dbReference type="ARBA" id="ARBA00022833"/>
    </source>
</evidence>
<feature type="domain" description="Alcohol dehydrogenase-like N-terminal" evidence="6">
    <location>
        <begin position="28"/>
        <end position="135"/>
    </location>
</feature>
<dbReference type="InterPro" id="IPR013149">
    <property type="entry name" value="ADH-like_C"/>
</dbReference>
<dbReference type="PROSITE" id="PS00059">
    <property type="entry name" value="ADH_ZINC"/>
    <property type="match status" value="1"/>
</dbReference>
<dbReference type="GO" id="GO:0016491">
    <property type="term" value="F:oxidoreductase activity"/>
    <property type="evidence" value="ECO:0007669"/>
    <property type="project" value="UniProtKB-KW"/>
</dbReference>